<accession>A0A7J0CUN2</accession>
<keyword evidence="1" id="KW-0812">Transmembrane</keyword>
<keyword evidence="1" id="KW-1133">Transmembrane helix</keyword>
<protein>
    <submittedName>
        <fullName evidence="2">Uncharacterized protein</fullName>
    </submittedName>
</protein>
<dbReference type="Proteomes" id="UP000498740">
    <property type="component" value="Unassembled WGS sequence"/>
</dbReference>
<comment type="caution">
    <text evidence="2">The sequence shown here is derived from an EMBL/GenBank/DDBJ whole genome shotgun (WGS) entry which is preliminary data.</text>
</comment>
<feature type="transmembrane region" description="Helical" evidence="1">
    <location>
        <begin position="101"/>
        <end position="118"/>
    </location>
</feature>
<keyword evidence="1" id="KW-0472">Membrane</keyword>
<evidence type="ECO:0000256" key="1">
    <source>
        <dbReference type="SAM" id="Phobius"/>
    </source>
</evidence>
<feature type="transmembrane region" description="Helical" evidence="1">
    <location>
        <begin position="198"/>
        <end position="218"/>
    </location>
</feature>
<organism evidence="2 3">
    <name type="scientific">Streptomyces microflavus</name>
    <name type="common">Streptomyces lipmanii</name>
    <dbReference type="NCBI Taxonomy" id="1919"/>
    <lineage>
        <taxon>Bacteria</taxon>
        <taxon>Bacillati</taxon>
        <taxon>Actinomycetota</taxon>
        <taxon>Actinomycetes</taxon>
        <taxon>Kitasatosporales</taxon>
        <taxon>Streptomycetaceae</taxon>
        <taxon>Streptomyces</taxon>
    </lineage>
</organism>
<reference evidence="2 3" key="1">
    <citation type="submission" date="2020-05" db="EMBL/GenBank/DDBJ databases">
        <title>Whole genome shotgun sequence of Streptomyces microflavus NBRC 13062.</title>
        <authorList>
            <person name="Komaki H."/>
            <person name="Tamura T."/>
        </authorList>
    </citation>
    <scope>NUCLEOTIDE SEQUENCE [LARGE SCALE GENOMIC DNA]</scope>
    <source>
        <strain evidence="2 3">NBRC 13062</strain>
    </source>
</reference>
<dbReference type="AlphaFoldDB" id="A0A7J0CUN2"/>
<evidence type="ECO:0000313" key="3">
    <source>
        <dbReference type="Proteomes" id="UP000498740"/>
    </source>
</evidence>
<name>A0A7J0CUN2_STRMI</name>
<feature type="transmembrane region" description="Helical" evidence="1">
    <location>
        <begin position="124"/>
        <end position="144"/>
    </location>
</feature>
<sequence>MAGNWQVSHVGEAFRSTLLTLTGRIGWAVDFCTARMCFAPRGLRGAASSITGRRIPAVVAAGKGDRRRLRRLADSRPTLGLPDDLRSLAMGGLGKFLKKRWGVVVLVLGILAWAAQMIGPGLLLLAAGVAVAYFLLSAPLRCIALGRQGRCRNNAQGLLRGCWIREHKWQGFKALRGAGDEAQGPGSVMTQDRQQMSASLGVAVGVLSAIVACADFVFK</sequence>
<evidence type="ECO:0000313" key="2">
    <source>
        <dbReference type="EMBL" id="GFN05497.1"/>
    </source>
</evidence>
<dbReference type="EMBL" id="BLWD01000001">
    <property type="protein sequence ID" value="GFN05497.1"/>
    <property type="molecule type" value="Genomic_DNA"/>
</dbReference>
<gene>
    <name evidence="2" type="ORF">Smic_40530</name>
</gene>
<proteinExistence type="predicted"/>